<comment type="caution">
    <text evidence="2">The sequence shown here is derived from an EMBL/GenBank/DDBJ whole genome shotgun (WGS) entry which is preliminary data.</text>
</comment>
<dbReference type="AlphaFoldDB" id="A0A017HP55"/>
<evidence type="ECO:0000313" key="2">
    <source>
        <dbReference type="EMBL" id="EYD76161.1"/>
    </source>
</evidence>
<organism evidence="2 3">
    <name type="scientific">Rubellimicrobium mesophilum DSM 19309</name>
    <dbReference type="NCBI Taxonomy" id="442562"/>
    <lineage>
        <taxon>Bacteria</taxon>
        <taxon>Pseudomonadati</taxon>
        <taxon>Pseudomonadota</taxon>
        <taxon>Alphaproteobacteria</taxon>
        <taxon>Rhodobacterales</taxon>
        <taxon>Roseobacteraceae</taxon>
        <taxon>Rubellimicrobium</taxon>
    </lineage>
</organism>
<keyword evidence="1" id="KW-0732">Signal</keyword>
<reference evidence="2 3" key="1">
    <citation type="submission" date="2013-02" db="EMBL/GenBank/DDBJ databases">
        <authorList>
            <person name="Fiebig A."/>
            <person name="Goeker M."/>
            <person name="Klenk H.-P.P."/>
        </authorList>
    </citation>
    <scope>NUCLEOTIDE SEQUENCE [LARGE SCALE GENOMIC DNA]</scope>
    <source>
        <strain evidence="2 3">DSM 19309</strain>
    </source>
</reference>
<sequence length="224" mass="24338">MPTYLYHAVALALAAAASDALAQPELLEAVAARIDLSSTPAEGEPTFAEVRAATERFLDVQVALAEGYVRDPGNVCDTAEMMGRPAELGAMGVHYFRPDLLGVTAPPNPRVDGTGTHTDFRKPAVLIYEPQPDGSLVLVAVENLVFVEAWEVAGHAEPPSFHGVAYDLMVDDPATTVDEAHMFEPHYDRHVWLHRENPSGVFAQYNPLVTYDFQVGAGHQHNHS</sequence>
<accession>A0A017HP55</accession>
<dbReference type="GO" id="GO:0016853">
    <property type="term" value="F:isomerase activity"/>
    <property type="evidence" value="ECO:0007669"/>
    <property type="project" value="UniProtKB-KW"/>
</dbReference>
<dbReference type="RefSeq" id="WP_245639131.1">
    <property type="nucleotide sequence ID" value="NZ_KK088554.1"/>
</dbReference>
<dbReference type="STRING" id="442562.Rumeso_02236"/>
<dbReference type="Proteomes" id="UP000019666">
    <property type="component" value="Unassembled WGS sequence"/>
</dbReference>
<feature type="signal peptide" evidence="1">
    <location>
        <begin position="1"/>
        <end position="22"/>
    </location>
</feature>
<protein>
    <submittedName>
        <fullName evidence="2">Parvulin-like peptidyl-prolyl isomerase</fullName>
    </submittedName>
</protein>
<dbReference type="EMBL" id="AOSK01000057">
    <property type="protein sequence ID" value="EYD76161.1"/>
    <property type="molecule type" value="Genomic_DNA"/>
</dbReference>
<feature type="chain" id="PRO_5001493321" evidence="1">
    <location>
        <begin position="23"/>
        <end position="224"/>
    </location>
</feature>
<gene>
    <name evidence="2" type="ORF">Rumeso_02236</name>
</gene>
<evidence type="ECO:0000313" key="3">
    <source>
        <dbReference type="Proteomes" id="UP000019666"/>
    </source>
</evidence>
<proteinExistence type="predicted"/>
<keyword evidence="2" id="KW-0413">Isomerase</keyword>
<keyword evidence="3" id="KW-1185">Reference proteome</keyword>
<dbReference type="HOGENOM" id="CLU_119080_1_0_5"/>
<evidence type="ECO:0000256" key="1">
    <source>
        <dbReference type="SAM" id="SignalP"/>
    </source>
</evidence>
<name>A0A017HP55_9RHOB</name>